<evidence type="ECO:0000256" key="2">
    <source>
        <dbReference type="PIRSR" id="PIRSR601310-3"/>
    </source>
</evidence>
<dbReference type="Proteomes" id="UP000230973">
    <property type="component" value="Unassembled WGS sequence"/>
</dbReference>
<dbReference type="AlphaFoldDB" id="A0A2M7Q9E9"/>
<feature type="active site" description="Tele-AMP-histidine intermediate" evidence="1">
    <location>
        <position position="99"/>
    </location>
</feature>
<evidence type="ECO:0000256" key="1">
    <source>
        <dbReference type="PIRSR" id="PIRSR601310-1"/>
    </source>
</evidence>
<dbReference type="EMBL" id="PFLC01000051">
    <property type="protein sequence ID" value="PIY62165.1"/>
    <property type="molecule type" value="Genomic_DNA"/>
</dbReference>
<gene>
    <name evidence="5" type="ORF">COY93_03765</name>
</gene>
<comment type="caution">
    <text evidence="5">The sequence shown here is derived from an EMBL/GenBank/DDBJ whole genome shotgun (WGS) entry which is preliminary data.</text>
</comment>
<dbReference type="PROSITE" id="PS00892">
    <property type="entry name" value="HIT_1"/>
    <property type="match status" value="1"/>
</dbReference>
<dbReference type="PROSITE" id="PS51084">
    <property type="entry name" value="HIT_2"/>
    <property type="match status" value="1"/>
</dbReference>
<dbReference type="SUPFAM" id="SSF54197">
    <property type="entry name" value="HIT-like"/>
    <property type="match status" value="1"/>
</dbReference>
<dbReference type="InterPro" id="IPR001310">
    <property type="entry name" value="Histidine_triad_HIT"/>
</dbReference>
<dbReference type="PRINTS" id="PR00332">
    <property type="entry name" value="HISTRIAD"/>
</dbReference>
<feature type="short sequence motif" description="Histidine triad motif" evidence="2 3">
    <location>
        <begin position="97"/>
        <end position="101"/>
    </location>
</feature>
<dbReference type="Gene3D" id="3.30.428.10">
    <property type="entry name" value="HIT-like"/>
    <property type="match status" value="1"/>
</dbReference>
<feature type="domain" description="HIT" evidence="4">
    <location>
        <begin position="5"/>
        <end position="112"/>
    </location>
</feature>
<evidence type="ECO:0000313" key="6">
    <source>
        <dbReference type="Proteomes" id="UP000230973"/>
    </source>
</evidence>
<dbReference type="PANTHER" id="PTHR46648">
    <property type="entry name" value="HIT FAMILY PROTEIN 1"/>
    <property type="match status" value="1"/>
</dbReference>
<dbReference type="GO" id="GO:0003824">
    <property type="term" value="F:catalytic activity"/>
    <property type="evidence" value="ECO:0007669"/>
    <property type="project" value="InterPro"/>
</dbReference>
<dbReference type="CDD" id="cd01277">
    <property type="entry name" value="HINT_subgroup"/>
    <property type="match status" value="1"/>
</dbReference>
<accession>A0A2M7Q9E9</accession>
<dbReference type="InterPro" id="IPR011146">
    <property type="entry name" value="HIT-like"/>
</dbReference>
<dbReference type="InterPro" id="IPR019808">
    <property type="entry name" value="Histidine_triad_CS"/>
</dbReference>
<dbReference type="InterPro" id="IPR036265">
    <property type="entry name" value="HIT-like_sf"/>
</dbReference>
<evidence type="ECO:0000256" key="3">
    <source>
        <dbReference type="PROSITE-ProRule" id="PRU00464"/>
    </source>
</evidence>
<dbReference type="GO" id="GO:0009117">
    <property type="term" value="P:nucleotide metabolic process"/>
    <property type="evidence" value="ECO:0007669"/>
    <property type="project" value="TreeGrafter"/>
</dbReference>
<reference evidence="6" key="1">
    <citation type="submission" date="2017-09" db="EMBL/GenBank/DDBJ databases">
        <title>Depth-based differentiation of microbial function through sediment-hosted aquifers and enrichment of novel symbionts in the deep terrestrial subsurface.</title>
        <authorList>
            <person name="Probst A.J."/>
            <person name="Ladd B."/>
            <person name="Jarett J.K."/>
            <person name="Geller-Mcgrath D.E."/>
            <person name="Sieber C.M.K."/>
            <person name="Emerson J.B."/>
            <person name="Anantharaman K."/>
            <person name="Thomas B.C."/>
            <person name="Malmstrom R."/>
            <person name="Stieglmeier M."/>
            <person name="Klingl A."/>
            <person name="Woyke T."/>
            <person name="Ryan C.M."/>
            <person name="Banfield J.F."/>
        </authorList>
    </citation>
    <scope>NUCLEOTIDE SEQUENCE [LARGE SCALE GENOMIC DNA]</scope>
</reference>
<name>A0A2M7Q9E9_9BACT</name>
<dbReference type="InterPro" id="IPR039384">
    <property type="entry name" value="HINT"/>
</dbReference>
<organism evidence="5 6">
    <name type="scientific">Candidatus Uhrbacteria bacterium CG_4_10_14_0_8_um_filter_58_22</name>
    <dbReference type="NCBI Taxonomy" id="1975029"/>
    <lineage>
        <taxon>Bacteria</taxon>
        <taxon>Candidatus Uhriibacteriota</taxon>
    </lineage>
</organism>
<evidence type="ECO:0000259" key="4">
    <source>
        <dbReference type="PROSITE" id="PS51084"/>
    </source>
</evidence>
<sequence>MSDCLFCKIASGEMSSHCVYDDDTVMSFLDIQPSSPGHLLVIPKRHSTDFLDVHSEELQSIFVAVQSLGRAVESATGAQGFNIMVNKGAAAGQMIFHTHIHIIPRFTGDGLRHWPKIEMDDIQLGELSVKIRSSLK</sequence>
<protein>
    <submittedName>
        <fullName evidence="5">HIT family protein</fullName>
    </submittedName>
</protein>
<proteinExistence type="predicted"/>
<evidence type="ECO:0000313" key="5">
    <source>
        <dbReference type="EMBL" id="PIY62165.1"/>
    </source>
</evidence>
<dbReference type="PANTHER" id="PTHR46648:SF1">
    <property type="entry name" value="ADENOSINE 5'-MONOPHOSPHORAMIDASE HNT1"/>
    <property type="match status" value="1"/>
</dbReference>
<dbReference type="Pfam" id="PF01230">
    <property type="entry name" value="HIT"/>
    <property type="match status" value="1"/>
</dbReference>